<keyword evidence="2" id="KW-0732">Signal</keyword>
<dbReference type="InterPro" id="IPR028347">
    <property type="entry name" value="START_dom_prot"/>
</dbReference>
<dbReference type="AlphaFoldDB" id="A0A1H8DKU9"/>
<gene>
    <name evidence="4" type="ORF">SAMN05216404_102301</name>
</gene>
<dbReference type="Gene3D" id="3.30.530.20">
    <property type="match status" value="1"/>
</dbReference>
<dbReference type="InterPro" id="IPR051213">
    <property type="entry name" value="START_lipid_transfer"/>
</dbReference>
<feature type="signal peptide" evidence="2">
    <location>
        <begin position="1"/>
        <end position="27"/>
    </location>
</feature>
<dbReference type="SUPFAM" id="SSF55961">
    <property type="entry name" value="Bet v1-like"/>
    <property type="match status" value="1"/>
</dbReference>
<evidence type="ECO:0000259" key="3">
    <source>
        <dbReference type="PROSITE" id="PS50848"/>
    </source>
</evidence>
<dbReference type="CDD" id="cd08876">
    <property type="entry name" value="START_1"/>
    <property type="match status" value="1"/>
</dbReference>
<evidence type="ECO:0000256" key="2">
    <source>
        <dbReference type="SAM" id="SignalP"/>
    </source>
</evidence>
<comment type="similarity">
    <text evidence="1">Belongs to the ribosome association toxin RatA family.</text>
</comment>
<organism evidence="4 5">
    <name type="scientific">Nitrosospira multiformis</name>
    <dbReference type="NCBI Taxonomy" id="1231"/>
    <lineage>
        <taxon>Bacteria</taxon>
        <taxon>Pseudomonadati</taxon>
        <taxon>Pseudomonadota</taxon>
        <taxon>Betaproteobacteria</taxon>
        <taxon>Nitrosomonadales</taxon>
        <taxon>Nitrosomonadaceae</taxon>
        <taxon>Nitrosospira</taxon>
    </lineage>
</organism>
<accession>A0A1H8DKU9</accession>
<proteinExistence type="inferred from homology"/>
<dbReference type="InterPro" id="IPR023393">
    <property type="entry name" value="START-like_dom_sf"/>
</dbReference>
<feature type="domain" description="START" evidence="3">
    <location>
        <begin position="41"/>
        <end position="228"/>
    </location>
</feature>
<dbReference type="InterPro" id="IPR005031">
    <property type="entry name" value="COQ10_START"/>
</dbReference>
<reference evidence="4 5" key="1">
    <citation type="submission" date="2016-10" db="EMBL/GenBank/DDBJ databases">
        <authorList>
            <person name="de Groot N.N."/>
        </authorList>
    </citation>
    <scope>NUCLEOTIDE SEQUENCE [LARGE SCALE GENOMIC DNA]</scope>
    <source>
        <strain evidence="4 5">Nl18</strain>
    </source>
</reference>
<dbReference type="GO" id="GO:0008289">
    <property type="term" value="F:lipid binding"/>
    <property type="evidence" value="ECO:0007669"/>
    <property type="project" value="InterPro"/>
</dbReference>
<dbReference type="InterPro" id="IPR002913">
    <property type="entry name" value="START_lipid-bd_dom"/>
</dbReference>
<sequence length="231" mass="25446">MRSSAAFTVILTIIAVVASGAAGLVSADQVERTGSVNSPGPDWTEAYHKNGLVIFTKDITEGRRVIAVSEVEVPPEAVFNVLVDFEHYREFMPYVKESEVLSRTGDNEVVTYARIAPPFISERDYPLKVRLTRRVAAGDDTRKDGTFKVEWTALPQAKPEVEGVVRIKLNEGSWLAEPLDGGRHTRLTYTLLTDPGGLIPDFVFNLSNTVAIPELFDAVRKRSAEAVSGRK</sequence>
<dbReference type="PROSITE" id="PS50848">
    <property type="entry name" value="START"/>
    <property type="match status" value="1"/>
</dbReference>
<dbReference type="PANTHER" id="PTHR19308">
    <property type="entry name" value="PHOSPHATIDYLCHOLINE TRANSFER PROTEIN"/>
    <property type="match status" value="1"/>
</dbReference>
<name>A0A1H8DKU9_9PROT</name>
<dbReference type="EMBL" id="FOCT01000002">
    <property type="protein sequence ID" value="SEN07941.1"/>
    <property type="molecule type" value="Genomic_DNA"/>
</dbReference>
<evidence type="ECO:0000313" key="4">
    <source>
        <dbReference type="EMBL" id="SEN07941.1"/>
    </source>
</evidence>
<dbReference type="Pfam" id="PF03364">
    <property type="entry name" value="Polyketide_cyc"/>
    <property type="match status" value="1"/>
</dbReference>
<protein>
    <submittedName>
        <fullName evidence="4">Polyketide cyclase / dehydrase and lipid transport</fullName>
    </submittedName>
</protein>
<evidence type="ECO:0000313" key="5">
    <source>
        <dbReference type="Proteomes" id="UP000183898"/>
    </source>
</evidence>
<dbReference type="RefSeq" id="WP_074744393.1">
    <property type="nucleotide sequence ID" value="NZ_FOCT01000002.1"/>
</dbReference>
<feature type="chain" id="PRO_5010253034" evidence="2">
    <location>
        <begin position="28"/>
        <end position="231"/>
    </location>
</feature>
<evidence type="ECO:0000256" key="1">
    <source>
        <dbReference type="ARBA" id="ARBA00008918"/>
    </source>
</evidence>
<dbReference type="Proteomes" id="UP000183898">
    <property type="component" value="Unassembled WGS sequence"/>
</dbReference>
<dbReference type="PANTHER" id="PTHR19308:SF14">
    <property type="entry name" value="START DOMAIN-CONTAINING PROTEIN"/>
    <property type="match status" value="1"/>
</dbReference>
<dbReference type="GO" id="GO:0005737">
    <property type="term" value="C:cytoplasm"/>
    <property type="evidence" value="ECO:0007669"/>
    <property type="project" value="UniProtKB-ARBA"/>
</dbReference>